<proteinExistence type="inferred from homology"/>
<dbReference type="Proteomes" id="UP000593562">
    <property type="component" value="Unassembled WGS sequence"/>
</dbReference>
<evidence type="ECO:0000256" key="2">
    <source>
        <dbReference type="ARBA" id="ARBA00022737"/>
    </source>
</evidence>
<evidence type="ECO:0000313" key="6">
    <source>
        <dbReference type="Proteomes" id="UP000593562"/>
    </source>
</evidence>
<keyword evidence="2" id="KW-0677">Repeat</keyword>
<dbReference type="EMBL" id="JAAARO010000013">
    <property type="protein sequence ID" value="KAF5738177.1"/>
    <property type="molecule type" value="Genomic_DNA"/>
</dbReference>
<gene>
    <name evidence="5" type="ORF">HS088_TW13G01072</name>
</gene>
<evidence type="ECO:0000256" key="3">
    <source>
        <dbReference type="PROSITE-ProRule" id="PRU00708"/>
    </source>
</evidence>
<dbReference type="SUPFAM" id="SSF48452">
    <property type="entry name" value="TPR-like"/>
    <property type="match status" value="1"/>
</dbReference>
<dbReference type="AlphaFoldDB" id="A0A7J7CVQ4"/>
<dbReference type="PANTHER" id="PTHR47447">
    <property type="entry name" value="OS03G0856100 PROTEIN"/>
    <property type="match status" value="1"/>
</dbReference>
<feature type="repeat" description="PPR" evidence="3">
    <location>
        <begin position="134"/>
        <end position="168"/>
    </location>
</feature>
<dbReference type="PROSITE" id="PS51375">
    <property type="entry name" value="PPR"/>
    <property type="match status" value="5"/>
</dbReference>
<dbReference type="InterPro" id="IPR002885">
    <property type="entry name" value="PPR_rpt"/>
</dbReference>
<evidence type="ECO:0000313" key="5">
    <source>
        <dbReference type="EMBL" id="KAF5738177.1"/>
    </source>
</evidence>
<feature type="repeat" description="PPR" evidence="3">
    <location>
        <begin position="29"/>
        <end position="63"/>
    </location>
</feature>
<dbReference type="NCBIfam" id="TIGR00756">
    <property type="entry name" value="PPR"/>
    <property type="match status" value="6"/>
</dbReference>
<dbReference type="Pfam" id="PF17177">
    <property type="entry name" value="PPR_long"/>
    <property type="match status" value="1"/>
</dbReference>
<comment type="caution">
    <text evidence="5">The sequence shown here is derived from an EMBL/GenBank/DDBJ whole genome shotgun (WGS) entry which is preliminary data.</text>
</comment>
<feature type="domain" description="PROP1-like PPR" evidence="4">
    <location>
        <begin position="17"/>
        <end position="164"/>
    </location>
</feature>
<dbReference type="Gene3D" id="1.25.40.10">
    <property type="entry name" value="Tetratricopeptide repeat domain"/>
    <property type="match status" value="2"/>
</dbReference>
<dbReference type="FunCoup" id="A0A7J7CVQ4">
    <property type="interactions" value="1412"/>
</dbReference>
<feature type="repeat" description="PPR" evidence="3">
    <location>
        <begin position="64"/>
        <end position="98"/>
    </location>
</feature>
<feature type="repeat" description="PPR" evidence="3">
    <location>
        <begin position="354"/>
        <end position="388"/>
    </location>
</feature>
<name>A0A7J7CVQ4_TRIWF</name>
<organism evidence="5 6">
    <name type="scientific">Tripterygium wilfordii</name>
    <name type="common">Thunder God vine</name>
    <dbReference type="NCBI Taxonomy" id="458696"/>
    <lineage>
        <taxon>Eukaryota</taxon>
        <taxon>Viridiplantae</taxon>
        <taxon>Streptophyta</taxon>
        <taxon>Embryophyta</taxon>
        <taxon>Tracheophyta</taxon>
        <taxon>Spermatophyta</taxon>
        <taxon>Magnoliopsida</taxon>
        <taxon>eudicotyledons</taxon>
        <taxon>Gunneridae</taxon>
        <taxon>Pentapetalae</taxon>
        <taxon>rosids</taxon>
        <taxon>fabids</taxon>
        <taxon>Celastrales</taxon>
        <taxon>Celastraceae</taxon>
        <taxon>Tripterygium</taxon>
    </lineage>
</organism>
<dbReference type="Pfam" id="PF13041">
    <property type="entry name" value="PPR_2"/>
    <property type="match status" value="1"/>
</dbReference>
<dbReference type="InterPro" id="IPR011990">
    <property type="entry name" value="TPR-like_helical_dom_sf"/>
</dbReference>
<accession>A0A7J7CVQ4</accession>
<keyword evidence="6" id="KW-1185">Reference proteome</keyword>
<evidence type="ECO:0000256" key="1">
    <source>
        <dbReference type="ARBA" id="ARBA00007626"/>
    </source>
</evidence>
<protein>
    <submittedName>
        <fullName evidence="5">Putative pentatricopeptide repeat-containing protein</fullName>
    </submittedName>
</protein>
<evidence type="ECO:0000259" key="4">
    <source>
        <dbReference type="Pfam" id="PF17177"/>
    </source>
</evidence>
<sequence length="442" mass="49965">MLDIFGEAGRISSMNYVFKLMQENGIKVDAVTYTSLMHWISSSGDVDGAVNMWQEMKFNGCNPTVVSYTAYLKILFDNKRVEEASDLYREMIQIGISPTCHTYTVLMEYLVSVGKCEEAMEIFSKMQESAVQPDKPACNILIQRCCKVGETKTMMRILQYMKENCLVLRYPVFLEALETLRAAGENDALLREVNPHISPECVVHEKEVPCVPTADNDNLDKNLALILLKKENLIAIDRLLSVTVDKHLQLDSVIISMIIEVNCDRCRFDGALLAFEYSVRMGLNLENYAYLALIGISIRSNTFLKVLEIVKEKMRAGHSLGVYHGALIIYRLGRARRPTLAAKIFNLLPDQQKCTATYTALISVYFSAGNPDKALKIYEIMRRRCIQTSLGTYNILLTGLEKSGKACETETYRKEKKRLLIDAASRDSVPMEEKMCDLLFAG</sequence>
<feature type="repeat" description="PPR" evidence="3">
    <location>
        <begin position="99"/>
        <end position="133"/>
    </location>
</feature>
<dbReference type="PANTHER" id="PTHR47447:SF28">
    <property type="entry name" value="PENTACOTRIPEPTIDE-REPEAT REGION OF PRORP DOMAIN-CONTAINING PROTEIN"/>
    <property type="match status" value="1"/>
</dbReference>
<dbReference type="InterPro" id="IPR033443">
    <property type="entry name" value="PROP1-like_PPR_dom"/>
</dbReference>
<reference evidence="5 6" key="1">
    <citation type="journal article" date="2020" name="Nat. Commun.">
        <title>Genome of Tripterygium wilfordii and identification of cytochrome P450 involved in triptolide biosynthesis.</title>
        <authorList>
            <person name="Tu L."/>
            <person name="Su P."/>
            <person name="Zhang Z."/>
            <person name="Gao L."/>
            <person name="Wang J."/>
            <person name="Hu T."/>
            <person name="Zhou J."/>
            <person name="Zhang Y."/>
            <person name="Zhao Y."/>
            <person name="Liu Y."/>
            <person name="Song Y."/>
            <person name="Tong Y."/>
            <person name="Lu Y."/>
            <person name="Yang J."/>
            <person name="Xu C."/>
            <person name="Jia M."/>
            <person name="Peters R.J."/>
            <person name="Huang L."/>
            <person name="Gao W."/>
        </authorList>
    </citation>
    <scope>NUCLEOTIDE SEQUENCE [LARGE SCALE GENOMIC DNA]</scope>
    <source>
        <strain evidence="6">cv. XIE 37</strain>
        <tissue evidence="5">Leaf</tissue>
    </source>
</reference>
<comment type="similarity">
    <text evidence="1">Belongs to the PPR family. P subfamily.</text>
</comment>
<dbReference type="InParanoid" id="A0A7J7CVQ4"/>